<keyword evidence="1" id="KW-0479">Metal-binding</keyword>
<dbReference type="EnsemblMetazoa" id="XM_021350715.2">
    <property type="protein sequence ID" value="XP_021206390.1"/>
    <property type="gene ID" value="LOC105842216"/>
</dbReference>
<evidence type="ECO:0000259" key="5">
    <source>
        <dbReference type="PROSITE" id="PS50812"/>
    </source>
</evidence>
<evidence type="ECO:0008006" key="9">
    <source>
        <dbReference type="Google" id="ProtNLM"/>
    </source>
</evidence>
<dbReference type="PANTHER" id="PTHR15999">
    <property type="entry name" value="ZINC FINGER CW-TYPE PWWP DOMAIN PROTEIN 1"/>
    <property type="match status" value="1"/>
</dbReference>
<feature type="domain" description="CW-type" evidence="6">
    <location>
        <begin position="81"/>
        <end position="133"/>
    </location>
</feature>
<dbReference type="AlphaFoldDB" id="A0A8R2DNE5"/>
<feature type="compositionally biased region" description="Polar residues" evidence="4">
    <location>
        <begin position="401"/>
        <end position="420"/>
    </location>
</feature>
<feature type="domain" description="PWWP" evidence="5">
    <location>
        <begin position="147"/>
        <end position="213"/>
    </location>
</feature>
<dbReference type="PANTHER" id="PTHR15999:SF2">
    <property type="entry name" value="ZINC FINGER CW-TYPE PWWP DOMAIN PROTEIN 1"/>
    <property type="match status" value="1"/>
</dbReference>
<dbReference type="GeneID" id="105842216"/>
<evidence type="ECO:0000313" key="7">
    <source>
        <dbReference type="EnsemblMetazoa" id="XP_021206390.1"/>
    </source>
</evidence>
<evidence type="ECO:0000259" key="6">
    <source>
        <dbReference type="PROSITE" id="PS51050"/>
    </source>
</evidence>
<evidence type="ECO:0000256" key="4">
    <source>
        <dbReference type="SAM" id="MobiDB-lite"/>
    </source>
</evidence>
<dbReference type="Pfam" id="PF00855">
    <property type="entry name" value="PWWP"/>
    <property type="match status" value="1"/>
</dbReference>
<evidence type="ECO:0000256" key="2">
    <source>
        <dbReference type="ARBA" id="ARBA00022771"/>
    </source>
</evidence>
<dbReference type="PROSITE" id="PS51050">
    <property type="entry name" value="ZF_CW"/>
    <property type="match status" value="1"/>
</dbReference>
<dbReference type="Gene3D" id="3.30.40.100">
    <property type="match status" value="1"/>
</dbReference>
<name>A0A8R2DNE5_BOMMO</name>
<dbReference type="RefSeq" id="XP_021206390.1">
    <property type="nucleotide sequence ID" value="XM_021350715.3"/>
</dbReference>
<dbReference type="PROSITE" id="PS50812">
    <property type="entry name" value="PWWP"/>
    <property type="match status" value="1"/>
</dbReference>
<dbReference type="Proteomes" id="UP000005204">
    <property type="component" value="Unassembled WGS sequence"/>
</dbReference>
<keyword evidence="8" id="KW-1185">Reference proteome</keyword>
<reference evidence="7" key="2">
    <citation type="submission" date="2022-06" db="UniProtKB">
        <authorList>
            <consortium name="EnsemblMetazoa"/>
        </authorList>
    </citation>
    <scope>IDENTIFICATION</scope>
    <source>
        <strain evidence="7">p50T (Dazao)</strain>
    </source>
</reference>
<dbReference type="InterPro" id="IPR000313">
    <property type="entry name" value="PWWP_dom"/>
</dbReference>
<dbReference type="CDD" id="cd20145">
    <property type="entry name" value="PWWP_ZCWPW1"/>
    <property type="match status" value="1"/>
</dbReference>
<dbReference type="SUPFAM" id="SSF63748">
    <property type="entry name" value="Tudor/PWWP/MBT"/>
    <property type="match status" value="1"/>
</dbReference>
<dbReference type="GO" id="GO:0008270">
    <property type="term" value="F:zinc ion binding"/>
    <property type="evidence" value="ECO:0007669"/>
    <property type="project" value="UniProtKB-KW"/>
</dbReference>
<proteinExistence type="predicted"/>
<evidence type="ECO:0000313" key="8">
    <source>
        <dbReference type="Proteomes" id="UP000005204"/>
    </source>
</evidence>
<keyword evidence="3" id="KW-0862">Zinc</keyword>
<dbReference type="InterPro" id="IPR042778">
    <property type="entry name" value="ZCWPW1/ZCWPW2"/>
</dbReference>
<dbReference type="Gene3D" id="2.30.30.140">
    <property type="match status" value="1"/>
</dbReference>
<feature type="region of interest" description="Disordered" evidence="4">
    <location>
        <begin position="379"/>
        <end position="420"/>
    </location>
</feature>
<evidence type="ECO:0000256" key="1">
    <source>
        <dbReference type="ARBA" id="ARBA00022723"/>
    </source>
</evidence>
<dbReference type="GO" id="GO:0005634">
    <property type="term" value="C:nucleus"/>
    <property type="evidence" value="ECO:0007669"/>
    <property type="project" value="TreeGrafter"/>
</dbReference>
<organism evidence="7 8">
    <name type="scientific">Bombyx mori</name>
    <name type="common">Silk moth</name>
    <dbReference type="NCBI Taxonomy" id="7091"/>
    <lineage>
        <taxon>Eukaryota</taxon>
        <taxon>Metazoa</taxon>
        <taxon>Ecdysozoa</taxon>
        <taxon>Arthropoda</taxon>
        <taxon>Hexapoda</taxon>
        <taxon>Insecta</taxon>
        <taxon>Pterygota</taxon>
        <taxon>Neoptera</taxon>
        <taxon>Endopterygota</taxon>
        <taxon>Lepidoptera</taxon>
        <taxon>Glossata</taxon>
        <taxon>Ditrysia</taxon>
        <taxon>Bombycoidea</taxon>
        <taxon>Bombycidae</taxon>
        <taxon>Bombycinae</taxon>
        <taxon>Bombyx</taxon>
    </lineage>
</organism>
<keyword evidence="2" id="KW-0863">Zinc-finger</keyword>
<sequence length="420" mass="47726">MSNLMNKADLPNQKAHEPKEAAKQPPQEQPEVLSTFALPLSIKDNIPHVGDSDVIGSIPDQSNGQPTGLPHRQRLLWLQKHRTVGLWVQCDDCDRWRYLPNVLDSSELPKKWYCRLHPDSTSADCSIPEAPLRIREEEDLIHGDYSAGSVVWARLDGWPWWPAMVDDCPDTEQFYWLDGYSDIPTHYNVVFFDSVDVTRAWVAPEKIKPFTSLKKSVTLSNKDKKFKKRLDVAIFEANDAIKLPLLDRLAKYGFINRYKGQISSPKKVNKKDLVRYQKKMKRKFNIEFPIESSDSDEEARSSTNLAGNIISLGSLKKANSVKKRVSDEDNVKESNCVDLVKKNIKIRKPDSTVTGDPNQNSMAVQIGSTDSMAVTMSFDNDTSKTYVPEIQTETSEEQDSTPHNLNNFRISSQSSDDFDF</sequence>
<evidence type="ECO:0000256" key="3">
    <source>
        <dbReference type="ARBA" id="ARBA00022833"/>
    </source>
</evidence>
<dbReference type="InterPro" id="IPR011124">
    <property type="entry name" value="Znf_CW"/>
</dbReference>
<reference evidence="8" key="1">
    <citation type="journal article" date="2008" name="Insect Biochem. Mol. Biol.">
        <title>The genome of a lepidopteran model insect, the silkworm Bombyx mori.</title>
        <authorList>
            <consortium name="International Silkworm Genome Consortium"/>
        </authorList>
    </citation>
    <scope>NUCLEOTIDE SEQUENCE [LARGE SCALE GENOMIC DNA]</scope>
    <source>
        <strain evidence="8">p50T</strain>
    </source>
</reference>
<dbReference type="Pfam" id="PF07496">
    <property type="entry name" value="zf-CW"/>
    <property type="match status" value="1"/>
</dbReference>
<feature type="region of interest" description="Disordered" evidence="4">
    <location>
        <begin position="1"/>
        <end position="30"/>
    </location>
</feature>
<accession>A0A8R2DNE5</accession>
<protein>
    <recommendedName>
        <fullName evidence="9">Zinc finger CW-type PWWP domain protein 1</fullName>
    </recommendedName>
</protein>
<dbReference type="SMART" id="SM00293">
    <property type="entry name" value="PWWP"/>
    <property type="match status" value="1"/>
</dbReference>